<dbReference type="AlphaFoldDB" id="A0A0N9IBM8"/>
<accession>A0A0N9IBM8</accession>
<dbReference type="OrthoDB" id="3372801at2"/>
<dbReference type="STRING" id="860235.AOZ06_48785"/>
<proteinExistence type="predicted"/>
<keyword evidence="1" id="KW-0812">Transmembrane</keyword>
<keyword evidence="1" id="KW-0472">Membrane</keyword>
<reference evidence="2 3" key="1">
    <citation type="submission" date="2015-07" db="EMBL/GenBank/DDBJ databases">
        <title>Genome sequencing of Kibdelosporangium phytohabitans.</title>
        <authorList>
            <person name="Qin S."/>
            <person name="Xing K."/>
        </authorList>
    </citation>
    <scope>NUCLEOTIDE SEQUENCE [LARGE SCALE GENOMIC DNA]</scope>
    <source>
        <strain evidence="2 3">KLBMP1111</strain>
    </source>
</reference>
<protein>
    <submittedName>
        <fullName evidence="2">Uncharacterized protein</fullName>
    </submittedName>
</protein>
<evidence type="ECO:0000313" key="2">
    <source>
        <dbReference type="EMBL" id="ALG13721.1"/>
    </source>
</evidence>
<keyword evidence="3" id="KW-1185">Reference proteome</keyword>
<keyword evidence="1" id="KW-1133">Transmembrane helix</keyword>
<dbReference type="EMBL" id="CP012752">
    <property type="protein sequence ID" value="ALG13721.1"/>
    <property type="molecule type" value="Genomic_DNA"/>
</dbReference>
<name>A0A0N9IBM8_9PSEU</name>
<organism evidence="2 3">
    <name type="scientific">Kibdelosporangium phytohabitans</name>
    <dbReference type="NCBI Taxonomy" id="860235"/>
    <lineage>
        <taxon>Bacteria</taxon>
        <taxon>Bacillati</taxon>
        <taxon>Actinomycetota</taxon>
        <taxon>Actinomycetes</taxon>
        <taxon>Pseudonocardiales</taxon>
        <taxon>Pseudonocardiaceae</taxon>
        <taxon>Kibdelosporangium</taxon>
    </lineage>
</organism>
<evidence type="ECO:0000256" key="1">
    <source>
        <dbReference type="SAM" id="Phobius"/>
    </source>
</evidence>
<dbReference type="KEGG" id="kphy:AOZ06_48785"/>
<dbReference type="RefSeq" id="WP_054295607.1">
    <property type="nucleotide sequence ID" value="NZ_CP012752.1"/>
</dbReference>
<evidence type="ECO:0000313" key="3">
    <source>
        <dbReference type="Proteomes" id="UP000063699"/>
    </source>
</evidence>
<sequence length="199" mass="21660">MVFVYGYRGDFYGFTACAGTGFGVGFSEDVATEAESALEYRFPVRGGDNEPTTLPPVQLTAQVAEFARAFDALAAKQYADSVPRRAAVPSEPATGEYVLALVGLWTACVMVFFLSHLGFVAAGRWRRRDRARQRQWARLGRIGDCLVSVDPGGPRQAEVARQYVLALQAYETGADVGGEVERLEWTIDNAGAERGGRIL</sequence>
<feature type="transmembrane region" description="Helical" evidence="1">
    <location>
        <begin position="97"/>
        <end position="122"/>
    </location>
</feature>
<dbReference type="Proteomes" id="UP000063699">
    <property type="component" value="Chromosome"/>
</dbReference>
<gene>
    <name evidence="2" type="ORF">AOZ06_48785</name>
</gene>